<dbReference type="Proteomes" id="UP000199501">
    <property type="component" value="Unassembled WGS sequence"/>
</dbReference>
<reference evidence="3" key="1">
    <citation type="submission" date="2016-10" db="EMBL/GenBank/DDBJ databases">
        <authorList>
            <person name="Varghese N."/>
            <person name="Submissions S."/>
        </authorList>
    </citation>
    <scope>NUCLEOTIDE SEQUENCE [LARGE SCALE GENOMIC DNA]</scope>
    <source>
        <strain evidence="3">IBRC-M 10403</strain>
    </source>
</reference>
<organism evidence="2 3">
    <name type="scientific">Actinokineospora iranica</name>
    <dbReference type="NCBI Taxonomy" id="1271860"/>
    <lineage>
        <taxon>Bacteria</taxon>
        <taxon>Bacillati</taxon>
        <taxon>Actinomycetota</taxon>
        <taxon>Actinomycetes</taxon>
        <taxon>Pseudonocardiales</taxon>
        <taxon>Pseudonocardiaceae</taxon>
        <taxon>Actinokineospora</taxon>
    </lineage>
</organism>
<dbReference type="EMBL" id="FMZZ01000010">
    <property type="protein sequence ID" value="SDD39857.1"/>
    <property type="molecule type" value="Genomic_DNA"/>
</dbReference>
<evidence type="ECO:0000313" key="2">
    <source>
        <dbReference type="EMBL" id="SDD39857.1"/>
    </source>
</evidence>
<protein>
    <submittedName>
        <fullName evidence="2">Uncharacterized protein</fullName>
    </submittedName>
</protein>
<proteinExistence type="predicted"/>
<feature type="region of interest" description="Disordered" evidence="1">
    <location>
        <begin position="1"/>
        <end position="26"/>
    </location>
</feature>
<sequence>MGSNGPLGNHPRHEKQDYRMDSCPVGRGGQGQVFPAVHKATGIKVRAPAKSITLDVGRARFSLIM</sequence>
<keyword evidence="3" id="KW-1185">Reference proteome</keyword>
<name>A0A1G6UH05_9PSEU</name>
<gene>
    <name evidence="2" type="ORF">SAMN05216174_110242</name>
</gene>
<dbReference type="AlphaFoldDB" id="A0A1G6UH05"/>
<evidence type="ECO:0000313" key="3">
    <source>
        <dbReference type="Proteomes" id="UP000199501"/>
    </source>
</evidence>
<accession>A0A1G6UH05</accession>
<evidence type="ECO:0000256" key="1">
    <source>
        <dbReference type="SAM" id="MobiDB-lite"/>
    </source>
</evidence>